<dbReference type="NCBIfam" id="TIGR02284">
    <property type="entry name" value="PA2169 family four-helix-bundle protein"/>
    <property type="match status" value="1"/>
</dbReference>
<accession>A0A2U2J440</accession>
<dbReference type="Gene3D" id="1.20.1260.10">
    <property type="match status" value="1"/>
</dbReference>
<dbReference type="InterPro" id="IPR019052">
    <property type="entry name" value="DUF2383"/>
</dbReference>
<comment type="caution">
    <text evidence="2">The sequence shown here is derived from an EMBL/GenBank/DDBJ whole genome shotgun (WGS) entry which is preliminary data.</text>
</comment>
<keyword evidence="3" id="KW-1185">Reference proteome</keyword>
<dbReference type="Proteomes" id="UP000245916">
    <property type="component" value="Unassembled WGS sequence"/>
</dbReference>
<sequence length="152" mass="16801">MFEKSHDIRVLNGLIETTVDSIDGYRRAAEEATNSRFAAAFRGRVTEREQIVGKLRDEVRRLGGDPQDDGSILAAAHRAFLTLRDKVTGSDDASVIAEVDHGETYLNEKWETALRDDQLSPETRSVITQCYSSIRAGHDEWRAAHAGVTSAG</sequence>
<dbReference type="PIRSF" id="PIRSF029477">
    <property type="entry name" value="UCP029477"/>
    <property type="match status" value="1"/>
</dbReference>
<gene>
    <name evidence="2" type="ORF">DF286_09570</name>
</gene>
<reference evidence="2 3" key="1">
    <citation type="submission" date="2018-05" db="EMBL/GenBank/DDBJ databases">
        <title>Genome of Sphingosinicella humi QZX222.</title>
        <authorList>
            <person name="Qiao Z."/>
            <person name="Wang G."/>
        </authorList>
    </citation>
    <scope>NUCLEOTIDE SEQUENCE [LARGE SCALE GENOMIC DNA]</scope>
    <source>
        <strain evidence="2 3">QZX222</strain>
    </source>
</reference>
<evidence type="ECO:0000259" key="1">
    <source>
        <dbReference type="Pfam" id="PF09537"/>
    </source>
</evidence>
<dbReference type="InterPro" id="IPR011971">
    <property type="entry name" value="CHP02284"/>
</dbReference>
<evidence type="ECO:0000313" key="2">
    <source>
        <dbReference type="EMBL" id="PWG03084.1"/>
    </source>
</evidence>
<dbReference type="InterPro" id="IPR012347">
    <property type="entry name" value="Ferritin-like"/>
</dbReference>
<name>A0A2U2J440_9SPHN</name>
<dbReference type="OrthoDB" id="7265085at2"/>
<dbReference type="Pfam" id="PF09537">
    <property type="entry name" value="DUF2383"/>
    <property type="match status" value="1"/>
</dbReference>
<organism evidence="2 3">
    <name type="scientific">Allosphingosinicella humi</name>
    <dbReference type="NCBI Taxonomy" id="2068657"/>
    <lineage>
        <taxon>Bacteria</taxon>
        <taxon>Pseudomonadati</taxon>
        <taxon>Pseudomonadota</taxon>
        <taxon>Alphaproteobacteria</taxon>
        <taxon>Sphingomonadales</taxon>
        <taxon>Sphingomonadaceae</taxon>
        <taxon>Allosphingosinicella</taxon>
    </lineage>
</organism>
<evidence type="ECO:0000313" key="3">
    <source>
        <dbReference type="Proteomes" id="UP000245916"/>
    </source>
</evidence>
<dbReference type="RefSeq" id="WP_109271222.1">
    <property type="nucleotide sequence ID" value="NZ_QFFF01000001.1"/>
</dbReference>
<feature type="domain" description="DUF2383" evidence="1">
    <location>
        <begin position="8"/>
        <end position="115"/>
    </location>
</feature>
<dbReference type="EMBL" id="QFFF01000001">
    <property type="protein sequence ID" value="PWG03084.1"/>
    <property type="molecule type" value="Genomic_DNA"/>
</dbReference>
<proteinExistence type="predicted"/>
<dbReference type="AlphaFoldDB" id="A0A2U2J440"/>
<dbReference type="InterPro" id="IPR016920">
    <property type="entry name" value="UCP029477"/>
</dbReference>
<protein>
    <recommendedName>
        <fullName evidence="1">DUF2383 domain-containing protein</fullName>
    </recommendedName>
</protein>